<evidence type="ECO:0000313" key="1">
    <source>
        <dbReference type="EMBL" id="BET01887.1"/>
    </source>
</evidence>
<gene>
    <name evidence="1" type="ORF">NTJ_14706</name>
</gene>
<keyword evidence="2" id="KW-1185">Reference proteome</keyword>
<sequence>MRRSVNLGFSKKAINQEKDTMEDYGEGRLFVLPAGPLQAALLMASRVKSQSNIFKAFPRCRSPDQCRQSKLPAKASHNYAARLWRRPGRSFLLPEELLKESRKGVTFIAMPGYSCKPLDADSVSVLEKVMAFHDGEILQEEGISCSWLSFADQTPILSF</sequence>
<dbReference type="Proteomes" id="UP001307889">
    <property type="component" value="Chromosome 13"/>
</dbReference>
<organism evidence="1 2">
    <name type="scientific">Nesidiocoris tenuis</name>
    <dbReference type="NCBI Taxonomy" id="355587"/>
    <lineage>
        <taxon>Eukaryota</taxon>
        <taxon>Metazoa</taxon>
        <taxon>Ecdysozoa</taxon>
        <taxon>Arthropoda</taxon>
        <taxon>Hexapoda</taxon>
        <taxon>Insecta</taxon>
        <taxon>Pterygota</taxon>
        <taxon>Neoptera</taxon>
        <taxon>Paraneoptera</taxon>
        <taxon>Hemiptera</taxon>
        <taxon>Heteroptera</taxon>
        <taxon>Panheteroptera</taxon>
        <taxon>Cimicomorpha</taxon>
        <taxon>Miridae</taxon>
        <taxon>Dicyphina</taxon>
        <taxon>Nesidiocoris</taxon>
    </lineage>
</organism>
<dbReference type="EMBL" id="AP028921">
    <property type="protein sequence ID" value="BET01887.1"/>
    <property type="molecule type" value="Genomic_DNA"/>
</dbReference>
<protein>
    <submittedName>
        <fullName evidence="1">Uncharacterized protein</fullName>
    </submittedName>
</protein>
<reference evidence="1 2" key="1">
    <citation type="submission" date="2023-09" db="EMBL/GenBank/DDBJ databases">
        <title>Nesidiocoris tenuis whole genome shotgun sequence.</title>
        <authorList>
            <person name="Shibata T."/>
            <person name="Shimoda M."/>
            <person name="Kobayashi T."/>
            <person name="Uehara T."/>
        </authorList>
    </citation>
    <scope>NUCLEOTIDE SEQUENCE [LARGE SCALE GENOMIC DNA]</scope>
    <source>
        <strain evidence="1 2">Japan</strain>
    </source>
</reference>
<evidence type="ECO:0000313" key="2">
    <source>
        <dbReference type="Proteomes" id="UP001307889"/>
    </source>
</evidence>
<accession>A0ABN7BC26</accession>
<proteinExistence type="predicted"/>
<name>A0ABN7BC26_9HEMI</name>